<protein>
    <recommendedName>
        <fullName evidence="16">Not1-domain-containing protein</fullName>
    </recommendedName>
</protein>
<evidence type="ECO:0000259" key="10">
    <source>
        <dbReference type="Pfam" id="PF16415"/>
    </source>
</evidence>
<keyword evidence="5" id="KW-0539">Nucleus</keyword>
<evidence type="ECO:0000259" key="9">
    <source>
        <dbReference type="Pfam" id="PF12842"/>
    </source>
</evidence>
<evidence type="ECO:0000259" key="12">
    <source>
        <dbReference type="Pfam" id="PF16418"/>
    </source>
</evidence>
<dbReference type="Gene3D" id="1.25.40.800">
    <property type="match status" value="1"/>
</dbReference>
<dbReference type="Gene3D" id="1.25.40.790">
    <property type="match status" value="1"/>
</dbReference>
<evidence type="ECO:0000256" key="1">
    <source>
        <dbReference type="ARBA" id="ARBA00004123"/>
    </source>
</evidence>
<feature type="coiled-coil region" evidence="6">
    <location>
        <begin position="1274"/>
        <end position="1301"/>
    </location>
</feature>
<gene>
    <name evidence="14" type="ORF">WJX75_008268</name>
</gene>
<dbReference type="InterPro" id="IPR032194">
    <property type="entry name" value="CNOT1_HEAT"/>
</dbReference>
<organism evidence="14 15">
    <name type="scientific">Coccomyxa subellipsoidea</name>
    <dbReference type="NCBI Taxonomy" id="248742"/>
    <lineage>
        <taxon>Eukaryota</taxon>
        <taxon>Viridiplantae</taxon>
        <taxon>Chlorophyta</taxon>
        <taxon>core chlorophytes</taxon>
        <taxon>Trebouxiophyceae</taxon>
        <taxon>Trebouxiophyceae incertae sedis</taxon>
        <taxon>Coccomyxaceae</taxon>
        <taxon>Coccomyxa</taxon>
    </lineage>
</organism>
<evidence type="ECO:0000256" key="5">
    <source>
        <dbReference type="ARBA" id="ARBA00023242"/>
    </source>
</evidence>
<feature type="domain" description="CCR4-NOT transcription complex subunit 1" evidence="9">
    <location>
        <begin position="1032"/>
        <end position="1176"/>
    </location>
</feature>
<dbReference type="InterPro" id="IPR032193">
    <property type="entry name" value="CNOT1_TTP_bind"/>
</dbReference>
<dbReference type="InterPro" id="IPR055454">
    <property type="entry name" value="CNOT1-like_NOT1_connector"/>
</dbReference>
<feature type="region of interest" description="Disordered" evidence="7">
    <location>
        <begin position="1993"/>
        <end position="2015"/>
    </location>
</feature>
<feature type="compositionally biased region" description="Low complexity" evidence="7">
    <location>
        <begin position="2004"/>
        <end position="2015"/>
    </location>
</feature>
<proteinExistence type="predicted"/>
<dbReference type="Pfam" id="PF16418">
    <property type="entry name" value="CNOT1_HEAT"/>
    <property type="match status" value="1"/>
</dbReference>
<evidence type="ECO:0000256" key="6">
    <source>
        <dbReference type="SAM" id="Coils"/>
    </source>
</evidence>
<evidence type="ECO:0000256" key="3">
    <source>
        <dbReference type="ARBA" id="ARBA00023015"/>
    </source>
</evidence>
<dbReference type="Gene3D" id="1.25.40.180">
    <property type="match status" value="1"/>
</dbReference>
<dbReference type="Pfam" id="PF25097">
    <property type="entry name" value="ARM_Cnot1"/>
    <property type="match status" value="1"/>
</dbReference>
<dbReference type="InterPro" id="IPR032191">
    <property type="entry name" value="CNOT1_CAF1_bind"/>
</dbReference>
<reference evidence="14 15" key="1">
    <citation type="journal article" date="2024" name="Nat. Commun.">
        <title>Phylogenomics reveals the evolutionary origins of lichenization in chlorophyte algae.</title>
        <authorList>
            <person name="Puginier C."/>
            <person name="Libourel C."/>
            <person name="Otte J."/>
            <person name="Skaloud P."/>
            <person name="Haon M."/>
            <person name="Grisel S."/>
            <person name="Petersen M."/>
            <person name="Berrin J.G."/>
            <person name="Delaux P.M."/>
            <person name="Dal Grande F."/>
            <person name="Keller J."/>
        </authorList>
    </citation>
    <scope>NUCLEOTIDE SEQUENCE [LARGE SCALE GENOMIC DNA]</scope>
    <source>
        <strain evidence="14 15">SAG 216-7</strain>
    </source>
</reference>
<feature type="domain" description="CCR4-NOT transcription complex subunit 1 CAF1-binding" evidence="10">
    <location>
        <begin position="702"/>
        <end position="919"/>
    </location>
</feature>
<evidence type="ECO:0008006" key="16">
    <source>
        <dbReference type="Google" id="ProtNLM"/>
    </source>
</evidence>
<dbReference type="EMBL" id="JALJOT010000003">
    <property type="protein sequence ID" value="KAK9916879.1"/>
    <property type="molecule type" value="Genomic_DNA"/>
</dbReference>
<keyword evidence="2" id="KW-0678">Repressor</keyword>
<dbReference type="Pfam" id="PF16415">
    <property type="entry name" value="CNOT1_CAF1_bind"/>
    <property type="match status" value="1"/>
</dbReference>
<comment type="subcellular location">
    <subcellularLocation>
        <location evidence="1">Nucleus</location>
    </subcellularLocation>
</comment>
<name>A0ABR2YZV9_9CHLO</name>
<dbReference type="InterPro" id="IPR024557">
    <property type="entry name" value="CNOT1_dom_4"/>
</dbReference>
<evidence type="ECO:0000256" key="2">
    <source>
        <dbReference type="ARBA" id="ARBA00022491"/>
    </source>
</evidence>
<evidence type="ECO:0000259" key="8">
    <source>
        <dbReference type="Pfam" id="PF04054"/>
    </source>
</evidence>
<dbReference type="PANTHER" id="PTHR13162:SF8">
    <property type="entry name" value="CCR4-NOT TRANSCRIPTION COMPLEX SUBUNIT 1"/>
    <property type="match status" value="1"/>
</dbReference>
<feature type="domain" description="CCR4-NOT transcription complex subunit 1 TTP binding" evidence="11">
    <location>
        <begin position="434"/>
        <end position="587"/>
    </location>
</feature>
<dbReference type="CDD" id="cd20710">
    <property type="entry name" value="NOT1_connector"/>
    <property type="match status" value="1"/>
</dbReference>
<feature type="compositionally biased region" description="Low complexity" evidence="7">
    <location>
        <begin position="937"/>
        <end position="953"/>
    </location>
</feature>
<evidence type="ECO:0000259" key="13">
    <source>
        <dbReference type="Pfam" id="PF25097"/>
    </source>
</evidence>
<dbReference type="Pfam" id="PF04054">
    <property type="entry name" value="Not1"/>
    <property type="match status" value="1"/>
</dbReference>
<feature type="compositionally biased region" description="Pro residues" evidence="7">
    <location>
        <begin position="954"/>
        <end position="985"/>
    </location>
</feature>
<dbReference type="Gene3D" id="1.25.40.840">
    <property type="entry name" value="CCR4-NOT transcription complex subunit 1 TTP binding domain"/>
    <property type="match status" value="1"/>
</dbReference>
<dbReference type="PANTHER" id="PTHR13162">
    <property type="entry name" value="CCR4-NOT TRANSCRIPTION COMPLEX"/>
    <property type="match status" value="1"/>
</dbReference>
<evidence type="ECO:0000313" key="14">
    <source>
        <dbReference type="EMBL" id="KAK9916879.1"/>
    </source>
</evidence>
<dbReference type="Proteomes" id="UP001491310">
    <property type="component" value="Unassembled WGS sequence"/>
</dbReference>
<keyword evidence="4" id="KW-0804">Transcription</keyword>
<keyword evidence="6" id="KW-0175">Coiled coil</keyword>
<evidence type="ECO:0000313" key="15">
    <source>
        <dbReference type="Proteomes" id="UP001491310"/>
    </source>
</evidence>
<sequence length="2015" mass="218407">MARDLASRTGNVVDAMEEAGPSCTASQAAFRELLDRHAPLDEAAAARILALVARRHGGKTDTDDSSQAALAAALATLSLTHSASTESTWNLDVLLSGLAPEMAKLSPERIAEHLDHDSFALPDARAFLLLMSLWRRATGEKAFPLSTAIQRVWKNAPGQIAFLRFASTAPPEIFSFEGAARKLPPLEGLQGNKSPMGTPNQAWLALDLLSTLSFLYEAGHGAAVRQILELPLAQCPEVLVLSFASARSDWSALARDACDAFVVKSIASGPNSPLVLPRLWAANREALLRGVVALYEKDANNISRVLDVCQDLKALTDVLEATPFAFALELAALAARREYLNLEKWLQERLTAHGVPFVQAALKFLDAKLTGPPLPEGPQASRVPLSAESRAILLRVLAGAAPNLAPEIAAEVSRLTSIAQGVAVPGLPAVPAQPLFPQDVEDEANDNFQKVYQGKETSDHLLARLQAFKQGSTKEQQVYACMVHNLFDEYRFFPKYPEKERHITALLLGGLVQRGLVDGNNLRLALQLMLTAVKEQSPKMLTFGVNALLVCQERLTSLPQICQAVLQVPAVREASPELAQLCERVVAGADPAAGVAEAAKPPLLPPGQLADAKVAEAPDAAAKAKLQNGSGLEGGSPGVSLEAQPFPQTPPGLTASGVVGSAGSVGSLTPAQAGLAMDPNRAFQAINAETLEQASQNVDYPVPPQSVQDKVAFHVNNLSTSNLGAKAGDIKKALTPESWPWFANYMVVKRAAQEPNFHGLYIELTEAIGDRELQAKLLETTYKYVRILLRSERVRTHSGERSLLKNLGSWLGRLTIARSKPVRHRDMDLKGIIYEAYEQGRMIAVLPFVNKVLEPCKDSKVFKPPNPWVQSILALVAEIYAQDKLKLNLKFEIELLFRNMGIQISDAKPSSTLAAHKRQIVNNTDFAQDKVVAAPAAPAASQAAAPSPGGAARPPTPGQAAPGPPAVPPPGPPTGVPPTLPPIRTVPPTHEATAAPELPAPALPGVEQGLLANLHNYVQINAGQLGRIAERCKRIVPIAVDRAIVELINPIVEKSVTTACMTTQELVSKDFAFESDGQRMRKAAHLMVTSLAGSMALVSCRDAMRTSLSSQLRALLSDLTGAAAIEEEELDHAVNVLTNDNLELACTVIEKTATDKAIREIDDRLMPAYQARAKARAAGQEFMDRSVLQGRFPMQLPPALLPRGQLTPPQQLVYEDFARIPRTAPAVQPAPPSKPASMTGSIETAASLGSGVTAQLAGQGSIGGQAEAAIGVANRALDEVLRQLQEKYTLWQQRLDAHVDQDPQAVYRELPREHELLSVVAEIAEIAGGREDAVLLLARKIFTRLFEVQNARLHTGASVAALTILRDAALKRLPAELTGWWIAIVDERKWRRDTGEALVRARLFQLPDLDAHLAKVLSSGRLGAPPLEFAAHIVRACIVMDPVLAAADLFNTLEMLAKLARTSQQGPAMQLLVEQARRPKSKPPVPGPEASDPAGLRQQTITLFEAFVRACEEQPAERRHDAFVAQLQAANLLKMDDLTERFFRILTELAVRHCANSDVPGAQANFMATDALARLVVTLVISHGGGLDLLSRVLGVVAGCLQRDAAAAGNAFNGRPFFRILLGLTCELSPAEPASPDELPALKMLAAIAVTLEGVQPVRVPGFAFQWLELISHRHLMPKLVLAPGQAGWPHLERLLVALLRFMEPYLRNADLTDAIRNLYKGTLRVLLVLLHDFPEFLCEYHFELCNVVPPSCIQMRNLILSAFPRNMRLPDPFTPNLKVDLLSEITVAPSYRPEAAALLPAGLRAEVDAYMAARQPASFLATLKQRLLLPQHETILCGTKYSQPLLNALVFYVGIRATEALKGAQPVMHAPAVDVFQRLAGDLDTEGRYLFLNALANQLRFPNSHTHYFSCVLLFLFSEAQQEIVQEQITRVLLERLIVNRPHPWGLLITFIELIKNPRYNFWSLSFTHCDAEIERLFESVAQSCMGPHKAAEQQAAGGGQPQQGQPQLQSVGA</sequence>
<feature type="domain" description="CCR4-Not complex component Not1 C-terminal" evidence="8">
    <location>
        <begin position="1643"/>
        <end position="1983"/>
    </location>
</feature>
<evidence type="ECO:0000256" key="7">
    <source>
        <dbReference type="SAM" id="MobiDB-lite"/>
    </source>
</evidence>
<dbReference type="InterPro" id="IPR007196">
    <property type="entry name" value="CCR4-Not_Not1_C"/>
</dbReference>
<keyword evidence="3" id="KW-0805">Transcription regulation</keyword>
<dbReference type="Pfam" id="PF12842">
    <property type="entry name" value="DUF3819"/>
    <property type="match status" value="1"/>
</dbReference>
<feature type="domain" description="CCR4-NOT transcription complex subunit 1-like NOT1 connector" evidence="13">
    <location>
        <begin position="1295"/>
        <end position="1478"/>
    </location>
</feature>
<feature type="compositionally biased region" description="Low complexity" evidence="7">
    <location>
        <begin position="986"/>
        <end position="997"/>
    </location>
</feature>
<evidence type="ECO:0000259" key="11">
    <source>
        <dbReference type="Pfam" id="PF16417"/>
    </source>
</evidence>
<dbReference type="InterPro" id="IPR040398">
    <property type="entry name" value="Not1"/>
</dbReference>
<accession>A0ABR2YZV9</accession>
<keyword evidence="15" id="KW-1185">Reference proteome</keyword>
<dbReference type="Pfam" id="PF16417">
    <property type="entry name" value="CNOT1_TTP_bind"/>
    <property type="match status" value="1"/>
</dbReference>
<comment type="caution">
    <text evidence="14">The sequence shown here is derived from an EMBL/GenBank/DDBJ whole genome shotgun (WGS) entry which is preliminary data.</text>
</comment>
<feature type="domain" description="CCR4-NOT transcription complex subunit 1 HEAT repeat" evidence="12">
    <location>
        <begin position="268"/>
        <end position="397"/>
    </location>
</feature>
<feature type="region of interest" description="Disordered" evidence="7">
    <location>
        <begin position="937"/>
        <end position="1001"/>
    </location>
</feature>
<dbReference type="InterPro" id="IPR038535">
    <property type="entry name" value="CNOT1_TTP_bind_sf"/>
</dbReference>
<evidence type="ECO:0000256" key="4">
    <source>
        <dbReference type="ARBA" id="ARBA00023163"/>
    </source>
</evidence>